<organism evidence="3 4">
    <name type="scientific">Psychrobacillus vulpis</name>
    <dbReference type="NCBI Taxonomy" id="2325572"/>
    <lineage>
        <taxon>Bacteria</taxon>
        <taxon>Bacillati</taxon>
        <taxon>Bacillota</taxon>
        <taxon>Bacilli</taxon>
        <taxon>Bacillales</taxon>
        <taxon>Bacillaceae</taxon>
        <taxon>Psychrobacillus</taxon>
    </lineage>
</organism>
<dbReference type="RefSeq" id="WP_142643234.1">
    <property type="nucleotide sequence ID" value="NZ_VDGI01000016.1"/>
</dbReference>
<dbReference type="AlphaFoldDB" id="A0A544TNT7"/>
<evidence type="ECO:0000313" key="3">
    <source>
        <dbReference type="EMBL" id="TQR19120.1"/>
    </source>
</evidence>
<feature type="domain" description="Nudix hydrolase" evidence="2">
    <location>
        <begin position="27"/>
        <end position="160"/>
    </location>
</feature>
<sequence length="161" mass="19023">MTTSYVNWGKGRVKLTWKQSDQLPVHDFITSVHGFCFYENKLLLVDLNHRGWDIPGGHLESQETAEQCFKREVMEEGYVSGESQLLGYIIVDHSENLTWDEKSPYPKVGYQVFYRMEIDEIFSFDANYESARRIFIKAEEVSNYYHDWNEIYQEILNCALN</sequence>
<gene>
    <name evidence="3" type="ORF">FG384_14010</name>
</gene>
<dbReference type="PANTHER" id="PTHR43736">
    <property type="entry name" value="ADP-RIBOSE PYROPHOSPHATASE"/>
    <property type="match status" value="1"/>
</dbReference>
<dbReference type="Pfam" id="PF00293">
    <property type="entry name" value="NUDIX"/>
    <property type="match status" value="1"/>
</dbReference>
<dbReference type="SUPFAM" id="SSF55811">
    <property type="entry name" value="Nudix"/>
    <property type="match status" value="1"/>
</dbReference>
<dbReference type="InterPro" id="IPR015797">
    <property type="entry name" value="NUDIX_hydrolase-like_dom_sf"/>
</dbReference>
<evidence type="ECO:0000259" key="2">
    <source>
        <dbReference type="PROSITE" id="PS51462"/>
    </source>
</evidence>
<reference evidence="3 4" key="1">
    <citation type="submission" date="2019-06" db="EMBL/GenBank/DDBJ databases">
        <title>Psychrobacillus vulpis sp. nov., a new species isolated from feces of a red fox that inhabits in The Tablas de Daimiel Natural Park, Albacete, Spain.</title>
        <authorList>
            <person name="Rodriguez M."/>
            <person name="Reina J.C."/>
            <person name="Bejar V."/>
            <person name="Llamas I."/>
        </authorList>
    </citation>
    <scope>NUCLEOTIDE SEQUENCE [LARGE SCALE GENOMIC DNA]</scope>
    <source>
        <strain evidence="3 4">Z8</strain>
    </source>
</reference>
<dbReference type="Gene3D" id="3.90.79.10">
    <property type="entry name" value="Nucleoside Triphosphate Pyrophosphohydrolase"/>
    <property type="match status" value="1"/>
</dbReference>
<accession>A0A544TNT7</accession>
<keyword evidence="4" id="KW-1185">Reference proteome</keyword>
<name>A0A544TNT7_9BACI</name>
<dbReference type="PANTHER" id="PTHR43736:SF1">
    <property type="entry name" value="DIHYDRONEOPTERIN TRIPHOSPHATE DIPHOSPHATASE"/>
    <property type="match status" value="1"/>
</dbReference>
<protein>
    <submittedName>
        <fullName evidence="3">NUDIX domain-containing protein</fullName>
    </submittedName>
</protein>
<dbReference type="CDD" id="cd02883">
    <property type="entry name" value="NUDIX_Hydrolase"/>
    <property type="match status" value="1"/>
</dbReference>
<dbReference type="EMBL" id="VDGI01000016">
    <property type="protein sequence ID" value="TQR19120.1"/>
    <property type="molecule type" value="Genomic_DNA"/>
</dbReference>
<evidence type="ECO:0000313" key="4">
    <source>
        <dbReference type="Proteomes" id="UP000316626"/>
    </source>
</evidence>
<proteinExistence type="inferred from homology"/>
<dbReference type="InterPro" id="IPR000086">
    <property type="entry name" value="NUDIX_hydrolase_dom"/>
</dbReference>
<dbReference type="PROSITE" id="PS51462">
    <property type="entry name" value="NUDIX"/>
    <property type="match status" value="1"/>
</dbReference>
<evidence type="ECO:0000256" key="1">
    <source>
        <dbReference type="ARBA" id="ARBA00005582"/>
    </source>
</evidence>
<comment type="caution">
    <text evidence="3">The sequence shown here is derived from an EMBL/GenBank/DDBJ whole genome shotgun (WGS) entry which is preliminary data.</text>
</comment>
<dbReference type="Proteomes" id="UP000316626">
    <property type="component" value="Unassembled WGS sequence"/>
</dbReference>
<dbReference type="OrthoDB" id="9804442at2"/>
<comment type="similarity">
    <text evidence="1">Belongs to the Nudix hydrolase family.</text>
</comment>